<dbReference type="InterPro" id="IPR052728">
    <property type="entry name" value="O2_lipid_transport_reg"/>
</dbReference>
<dbReference type="eggNOG" id="KOG3700">
    <property type="taxonomic scope" value="Eukaryota"/>
</dbReference>
<accession>T1KEE9</accession>
<dbReference type="Pfam" id="PF20146">
    <property type="entry name" value="NRF"/>
    <property type="match status" value="1"/>
</dbReference>
<feature type="transmembrane region" description="Helical" evidence="2">
    <location>
        <begin position="512"/>
        <end position="531"/>
    </location>
</feature>
<keyword evidence="3" id="KW-0732">Signal</keyword>
<evidence type="ECO:0000256" key="1">
    <source>
        <dbReference type="SAM" id="MobiDB-lite"/>
    </source>
</evidence>
<dbReference type="KEGG" id="tut:107363020"/>
<keyword evidence="2" id="KW-1133">Transmembrane helix</keyword>
<feature type="transmembrane region" description="Helical" evidence="2">
    <location>
        <begin position="463"/>
        <end position="481"/>
    </location>
</feature>
<proteinExistence type="predicted"/>
<dbReference type="PANTHER" id="PTHR11161:SF0">
    <property type="entry name" value="O-ACYLTRANSFERASE LIKE PROTEIN"/>
    <property type="match status" value="1"/>
</dbReference>
<gene>
    <name evidence="5" type="primary">107363020</name>
</gene>
<feature type="signal peptide" evidence="3">
    <location>
        <begin position="1"/>
        <end position="26"/>
    </location>
</feature>
<feature type="transmembrane region" description="Helical" evidence="2">
    <location>
        <begin position="543"/>
        <end position="562"/>
    </location>
</feature>
<feature type="domain" description="Nose resistant-to-fluoxetine protein N-terminal" evidence="4">
    <location>
        <begin position="75"/>
        <end position="222"/>
    </location>
</feature>
<feature type="transmembrane region" description="Helical" evidence="2">
    <location>
        <begin position="609"/>
        <end position="629"/>
    </location>
</feature>
<dbReference type="Proteomes" id="UP000015104">
    <property type="component" value="Unassembled WGS sequence"/>
</dbReference>
<protein>
    <recommendedName>
        <fullName evidence="4">Nose resistant-to-fluoxetine protein N-terminal domain-containing protein</fullName>
    </recommendedName>
</protein>
<feature type="compositionally biased region" description="Basic and acidic residues" evidence="1">
    <location>
        <begin position="719"/>
        <end position="732"/>
    </location>
</feature>
<evidence type="ECO:0000259" key="4">
    <source>
        <dbReference type="SMART" id="SM00703"/>
    </source>
</evidence>
<sequence>MVSHHLLNSNLFFTLLLSQLVATSTSLSSPEINNDSSSSYLKKTLQTFKTIYYPHNQLIVDYLETIVSDVELNLTQPCVQSLDKLKEGLKANAIWAMKFLDASGHGNGGFFNYYIVDLGNYDECLSLSINEQTQSGPVTFDGQYCLAKLHTPPIMDSDITQSNFNGTLIEFLKNSEEQLKLSLPQIGVCLPSTCEPSQIASAINKHAHRNGLTVELGPFCDTKDVYQKPYSTIEKIAFAIIGIFIGLTILGTIVDQGWLSHFSALRNIERLVKQTNNSDKLTLNFINGGKVYYLILSIAGHIWYIMGTLIPPMYMGIYSYNLSHSAILRELSSNCLLFIEIIIFVGGVLTMYTCYQVLEKTRGRLSFIQYIVVRYLRTTPTVIASILLIFIWPRLGSGPLFRELATKQTDNCIKHWWRNLLYINNYQHIFDMCSPATWYLSSDFQLYAISYLPIVLLHRRPKLGLLTCFMYILGSGLYMMYDATQRNLRPLIDMREVTITTINGISDLYFPFHLHVQSYIMGVLAGYAVAIKKEPFSKEIFTIGWIVSVTMGLSTLYFAYVIKFDPNVSRLGELLFIGFHRILVVVGFAWATYAFSFDSGVWLRKFFDWKFFTPISNMSLSIVLIQFVYMFYDLGTKRQPLVFTTYNQLIYGIISLVMCAILGGILHLTVEAPTSNLLASSMRQRKVQSKKSEMKSQMESKIKSEVKNANLNNNNIDGLKSKNEESNHVKQD</sequence>
<reference evidence="6" key="1">
    <citation type="submission" date="2011-08" db="EMBL/GenBank/DDBJ databases">
        <authorList>
            <person name="Rombauts S."/>
        </authorList>
    </citation>
    <scope>NUCLEOTIDE SEQUENCE</scope>
    <source>
        <strain evidence="6">London</strain>
    </source>
</reference>
<feature type="region of interest" description="Disordered" evidence="1">
    <location>
        <begin position="688"/>
        <end position="732"/>
    </location>
</feature>
<dbReference type="SMART" id="SM00703">
    <property type="entry name" value="NRF"/>
    <property type="match status" value="1"/>
</dbReference>
<evidence type="ECO:0000256" key="2">
    <source>
        <dbReference type="SAM" id="Phobius"/>
    </source>
</evidence>
<organism evidence="5 6">
    <name type="scientific">Tetranychus urticae</name>
    <name type="common">Two-spotted spider mite</name>
    <dbReference type="NCBI Taxonomy" id="32264"/>
    <lineage>
        <taxon>Eukaryota</taxon>
        <taxon>Metazoa</taxon>
        <taxon>Ecdysozoa</taxon>
        <taxon>Arthropoda</taxon>
        <taxon>Chelicerata</taxon>
        <taxon>Arachnida</taxon>
        <taxon>Acari</taxon>
        <taxon>Acariformes</taxon>
        <taxon>Trombidiformes</taxon>
        <taxon>Prostigmata</taxon>
        <taxon>Eleutherengona</taxon>
        <taxon>Raphignathae</taxon>
        <taxon>Tetranychoidea</taxon>
        <taxon>Tetranychidae</taxon>
        <taxon>Tetranychus</taxon>
    </lineage>
</organism>
<dbReference type="OMA" id="FTIGWIV"/>
<feature type="transmembrane region" description="Helical" evidence="2">
    <location>
        <begin position="291"/>
        <end position="311"/>
    </location>
</feature>
<dbReference type="HOGENOM" id="CLU_007874_2_2_1"/>
<feature type="transmembrane region" description="Helical" evidence="2">
    <location>
        <begin position="436"/>
        <end position="456"/>
    </location>
</feature>
<feature type="chain" id="PRO_5004581297" description="Nose resistant-to-fluoxetine protein N-terminal domain-containing protein" evidence="3">
    <location>
        <begin position="27"/>
        <end position="732"/>
    </location>
</feature>
<evidence type="ECO:0000313" key="5">
    <source>
        <dbReference type="EnsemblMetazoa" id="tetur09g06340.1"/>
    </source>
</evidence>
<dbReference type="InterPro" id="IPR006621">
    <property type="entry name" value="Nose-resist-to-fluoxetine_N"/>
</dbReference>
<feature type="transmembrane region" description="Helical" evidence="2">
    <location>
        <begin position="649"/>
        <end position="670"/>
    </location>
</feature>
<feature type="transmembrane region" description="Helical" evidence="2">
    <location>
        <begin position="367"/>
        <end position="392"/>
    </location>
</feature>
<feature type="transmembrane region" description="Helical" evidence="2">
    <location>
        <begin position="331"/>
        <end position="355"/>
    </location>
</feature>
<evidence type="ECO:0000313" key="6">
    <source>
        <dbReference type="Proteomes" id="UP000015104"/>
    </source>
</evidence>
<feature type="transmembrane region" description="Helical" evidence="2">
    <location>
        <begin position="236"/>
        <end position="254"/>
    </location>
</feature>
<dbReference type="AlphaFoldDB" id="T1KEE9"/>
<keyword evidence="2" id="KW-0812">Transmembrane</keyword>
<dbReference type="PANTHER" id="PTHR11161">
    <property type="entry name" value="O-ACYLTRANSFERASE"/>
    <property type="match status" value="1"/>
</dbReference>
<feature type="transmembrane region" description="Helical" evidence="2">
    <location>
        <begin position="574"/>
        <end position="597"/>
    </location>
</feature>
<name>T1KEE9_TETUR</name>
<keyword evidence="2" id="KW-0472">Membrane</keyword>
<dbReference type="EMBL" id="CAEY01002034">
    <property type="status" value="NOT_ANNOTATED_CDS"/>
    <property type="molecule type" value="Genomic_DNA"/>
</dbReference>
<reference evidence="5" key="2">
    <citation type="submission" date="2015-06" db="UniProtKB">
        <authorList>
            <consortium name="EnsemblMetazoa"/>
        </authorList>
    </citation>
    <scope>IDENTIFICATION</scope>
</reference>
<keyword evidence="6" id="KW-1185">Reference proteome</keyword>
<dbReference type="OrthoDB" id="6501654at2759"/>
<evidence type="ECO:0000256" key="3">
    <source>
        <dbReference type="SAM" id="SignalP"/>
    </source>
</evidence>
<feature type="compositionally biased region" description="Basic and acidic residues" evidence="1">
    <location>
        <begin position="690"/>
        <end position="706"/>
    </location>
</feature>
<dbReference type="EnsemblMetazoa" id="tetur09g06340.1">
    <property type="protein sequence ID" value="tetur09g06340.1"/>
    <property type="gene ID" value="tetur09g06340"/>
</dbReference>